<dbReference type="SUPFAM" id="SSF53474">
    <property type="entry name" value="alpha/beta-Hydrolases"/>
    <property type="match status" value="1"/>
</dbReference>
<organism evidence="1 2">
    <name type="scientific">Lottiidibacillus patelloidae</name>
    <dbReference type="NCBI Taxonomy" id="2670334"/>
    <lineage>
        <taxon>Bacteria</taxon>
        <taxon>Bacillati</taxon>
        <taxon>Bacillota</taxon>
        <taxon>Bacilli</taxon>
        <taxon>Bacillales</taxon>
        <taxon>Bacillaceae</taxon>
        <taxon>Lottiidibacillus</taxon>
    </lineage>
</organism>
<dbReference type="InterPro" id="IPR029058">
    <property type="entry name" value="AB_hydrolase_fold"/>
</dbReference>
<dbReference type="AlphaFoldDB" id="A0A263BT82"/>
<sequence length="255" mass="29685">MLEQFEVFMKSLNRKRMVRVYLPNNYESTNKNYPVLYMHDGQNLFKDEDATYGMSWRISDYLDNSNLEIIVVGIDSNDEGYKRLDEYSPWVSTSIKEFFPEIKEDVGGEGKEYVEFIVQQLKPMIDRKYRTKVEETAMAGSSMGGLISTYAACMYPKVFKRVASVSSAYWFSQQEIEQLLKQSDLSALEAFYLDIGTNESAEEIEREHDIQSSAKVYEIVKDKVKNCTFEIIEGAAHNEKAWRERVGHIFSYLYK</sequence>
<dbReference type="RefSeq" id="WP_094924419.1">
    <property type="nucleotide sequence ID" value="NZ_NPIA01000004.1"/>
</dbReference>
<reference evidence="2" key="1">
    <citation type="submission" date="2017-08" db="EMBL/GenBank/DDBJ databases">
        <authorList>
            <person name="Huang Z."/>
        </authorList>
    </citation>
    <scope>NUCLEOTIDE SEQUENCE [LARGE SCALE GENOMIC DNA]</scope>
    <source>
        <strain evidence="2">SA5d-4</strain>
    </source>
</reference>
<reference evidence="1 2" key="2">
    <citation type="submission" date="2017-09" db="EMBL/GenBank/DDBJ databases">
        <title>Bacillus patelloidae sp. nov., isolated from the intestinal tract of a marine limpet.</title>
        <authorList>
            <person name="Liu R."/>
            <person name="Dong C."/>
            <person name="Shao Z."/>
        </authorList>
    </citation>
    <scope>NUCLEOTIDE SEQUENCE [LARGE SCALE GENOMIC DNA]</scope>
    <source>
        <strain evidence="1 2">SA5d-4</strain>
    </source>
</reference>
<evidence type="ECO:0000313" key="2">
    <source>
        <dbReference type="Proteomes" id="UP000217083"/>
    </source>
</evidence>
<dbReference type="Proteomes" id="UP000217083">
    <property type="component" value="Unassembled WGS sequence"/>
</dbReference>
<keyword evidence="2" id="KW-1185">Reference proteome</keyword>
<dbReference type="Gene3D" id="3.40.50.1820">
    <property type="entry name" value="alpha/beta hydrolase"/>
    <property type="match status" value="1"/>
</dbReference>
<gene>
    <name evidence="1" type="ORF">CIB95_09135</name>
</gene>
<dbReference type="InterPro" id="IPR050583">
    <property type="entry name" value="Mycobacterial_A85_antigen"/>
</dbReference>
<comment type="caution">
    <text evidence="1">The sequence shown here is derived from an EMBL/GenBank/DDBJ whole genome shotgun (WGS) entry which is preliminary data.</text>
</comment>
<evidence type="ECO:0000313" key="1">
    <source>
        <dbReference type="EMBL" id="OZM56923.1"/>
    </source>
</evidence>
<dbReference type="PANTHER" id="PTHR48098:SF6">
    <property type="entry name" value="FERRI-BACILLIBACTIN ESTERASE BESA"/>
    <property type="match status" value="1"/>
</dbReference>
<dbReference type="Pfam" id="PF00756">
    <property type="entry name" value="Esterase"/>
    <property type="match status" value="1"/>
</dbReference>
<dbReference type="InterPro" id="IPR000801">
    <property type="entry name" value="Esterase-like"/>
</dbReference>
<dbReference type="EMBL" id="NPIA01000004">
    <property type="protein sequence ID" value="OZM56923.1"/>
    <property type="molecule type" value="Genomic_DNA"/>
</dbReference>
<proteinExistence type="predicted"/>
<protein>
    <submittedName>
        <fullName evidence="1">Carbohydrate esterase</fullName>
    </submittedName>
</protein>
<dbReference type="PANTHER" id="PTHR48098">
    <property type="entry name" value="ENTEROCHELIN ESTERASE-RELATED"/>
    <property type="match status" value="1"/>
</dbReference>
<accession>A0A263BT82</accession>
<name>A0A263BT82_9BACI</name>